<proteinExistence type="inferred from homology"/>
<feature type="region of interest" description="Disordered" evidence="5">
    <location>
        <begin position="314"/>
        <end position="347"/>
    </location>
</feature>
<dbReference type="FunFam" id="3.40.50.11990:FF:000003">
    <property type="entry name" value="Pol II transcription elongation factor subunit Cdc73"/>
    <property type="match status" value="1"/>
</dbReference>
<gene>
    <name evidence="7" type="primary">cdc73</name>
    <name evidence="7" type="ORF">LSUE1_G003267</name>
</gene>
<dbReference type="GO" id="GO:0032968">
    <property type="term" value="P:positive regulation of transcription elongation by RNA polymerase II"/>
    <property type="evidence" value="ECO:0007669"/>
    <property type="project" value="TreeGrafter"/>
</dbReference>
<evidence type="ECO:0000313" key="8">
    <source>
        <dbReference type="Proteomes" id="UP000469558"/>
    </source>
</evidence>
<dbReference type="InterPro" id="IPR031336">
    <property type="entry name" value="CDC73_C"/>
</dbReference>
<keyword evidence="8" id="KW-1185">Reference proteome</keyword>
<keyword evidence="7" id="KW-0132">Cell division</keyword>
<dbReference type="OrthoDB" id="2186602at2759"/>
<dbReference type="Pfam" id="PF05179">
    <property type="entry name" value="CDC73_C"/>
    <property type="match status" value="1"/>
</dbReference>
<evidence type="ECO:0000256" key="1">
    <source>
        <dbReference type="ARBA" id="ARBA00004123"/>
    </source>
</evidence>
<dbReference type="GO" id="GO:0016593">
    <property type="term" value="C:Cdc73/Paf1 complex"/>
    <property type="evidence" value="ECO:0007669"/>
    <property type="project" value="InterPro"/>
</dbReference>
<evidence type="ECO:0000259" key="6">
    <source>
        <dbReference type="Pfam" id="PF05179"/>
    </source>
</evidence>
<name>A0A8T9CHT3_9HELO</name>
<organism evidence="7 8">
    <name type="scientific">Lachnellula suecica</name>
    <dbReference type="NCBI Taxonomy" id="602035"/>
    <lineage>
        <taxon>Eukaryota</taxon>
        <taxon>Fungi</taxon>
        <taxon>Dikarya</taxon>
        <taxon>Ascomycota</taxon>
        <taxon>Pezizomycotina</taxon>
        <taxon>Leotiomycetes</taxon>
        <taxon>Helotiales</taxon>
        <taxon>Lachnaceae</taxon>
        <taxon>Lachnellula</taxon>
    </lineage>
</organism>
<evidence type="ECO:0000256" key="4">
    <source>
        <dbReference type="ARBA" id="ARBA00023242"/>
    </source>
</evidence>
<dbReference type="AlphaFoldDB" id="A0A8T9CHT3"/>
<feature type="compositionally biased region" description="Basic and acidic residues" evidence="5">
    <location>
        <begin position="44"/>
        <end position="54"/>
    </location>
</feature>
<feature type="compositionally biased region" description="Low complexity" evidence="5">
    <location>
        <begin position="384"/>
        <end position="401"/>
    </location>
</feature>
<dbReference type="InterPro" id="IPR007852">
    <property type="entry name" value="Cdc73/Parafibromin"/>
</dbReference>
<evidence type="ECO:0000256" key="3">
    <source>
        <dbReference type="ARBA" id="ARBA00023163"/>
    </source>
</evidence>
<comment type="subcellular location">
    <subcellularLocation>
        <location evidence="1">Nucleus</location>
    </subcellularLocation>
</comment>
<accession>A0A8T9CHT3</accession>
<feature type="compositionally biased region" description="Low complexity" evidence="5">
    <location>
        <begin position="28"/>
        <end position="39"/>
    </location>
</feature>
<keyword evidence="7" id="KW-0131">Cell cycle</keyword>
<feature type="region of interest" description="Disordered" evidence="5">
    <location>
        <begin position="359"/>
        <end position="447"/>
    </location>
</feature>
<dbReference type="Gene3D" id="3.40.50.11990">
    <property type="entry name" value="RNA polymerase II accessory factor, Cdc73 C-terminal domain"/>
    <property type="match status" value="1"/>
</dbReference>
<keyword evidence="4" id="KW-0539">Nucleus</keyword>
<dbReference type="Proteomes" id="UP000469558">
    <property type="component" value="Unassembled WGS sequence"/>
</dbReference>
<comment type="similarity">
    <text evidence="2">Belongs to the CDC73 family.</text>
</comment>
<feature type="domain" description="Cell division control protein 73 C-terminal" evidence="6">
    <location>
        <begin position="759"/>
        <end position="922"/>
    </location>
</feature>
<protein>
    <submittedName>
        <fullName evidence="7">Cell division control protein</fullName>
    </submittedName>
</protein>
<dbReference type="GO" id="GO:0000993">
    <property type="term" value="F:RNA polymerase II complex binding"/>
    <property type="evidence" value="ECO:0007669"/>
    <property type="project" value="TreeGrafter"/>
</dbReference>
<dbReference type="GO" id="GO:0051301">
    <property type="term" value="P:cell division"/>
    <property type="evidence" value="ECO:0007669"/>
    <property type="project" value="UniProtKB-KW"/>
</dbReference>
<evidence type="ECO:0000256" key="2">
    <source>
        <dbReference type="ARBA" id="ARBA00010427"/>
    </source>
</evidence>
<feature type="compositionally biased region" description="Basic and acidic residues" evidence="5">
    <location>
        <begin position="64"/>
        <end position="77"/>
    </location>
</feature>
<dbReference type="PANTHER" id="PTHR12466">
    <property type="entry name" value="CDC73 DOMAIN PROTEIN"/>
    <property type="match status" value="1"/>
</dbReference>
<keyword evidence="3" id="KW-0804">Transcription</keyword>
<evidence type="ECO:0000313" key="7">
    <source>
        <dbReference type="EMBL" id="TVY83590.1"/>
    </source>
</evidence>
<reference evidence="7 8" key="1">
    <citation type="submission" date="2018-05" db="EMBL/GenBank/DDBJ databases">
        <title>Genome sequencing and assembly of the regulated plant pathogen Lachnellula willkommii and related sister species for the development of diagnostic species identification markers.</title>
        <authorList>
            <person name="Giroux E."/>
            <person name="Bilodeau G."/>
        </authorList>
    </citation>
    <scope>NUCLEOTIDE SEQUENCE [LARGE SCALE GENOMIC DNA]</scope>
    <source>
        <strain evidence="7 8">CBS 268.59</strain>
    </source>
</reference>
<dbReference type="GO" id="GO:0006368">
    <property type="term" value="P:transcription elongation by RNA polymerase II"/>
    <property type="evidence" value="ECO:0007669"/>
    <property type="project" value="InterPro"/>
</dbReference>
<sequence>MPKKPTLTPNESAESRKSEGSARSNLEPTTPGSSTSLGTKNRWNVRDWNDKRWSDPASTPGRSYDGHPLDPPRPAKDGMEWVWFPEGYWAEREIRDFAESVKPQNRVKTLFGRSAASSPAKTLSTMTHPSKSIIPKIEVASLKSFKDSSKCSSHRVTNLSSPADREEDDNINELASMDPVFEKLGLYCRAKRNLGSLIGKGDKEVPFNDAATISGDSMVSRTALVLEGTSHYLYRIQREGTQRRQTFYSKEAQTPSSVKHHRTLGLAPWHRKGSKESMLSVSSSIHRLLLGKTPAPTPGPPDAKYTGYLGEEYPKGSEVDISDPRGPATFLPSEATRLNTPPMSPQVAGKYAARGFFFDLSPPVPTDESKTEGDNPSPKSGVTSPSLPLSLAPSIPPSSASHKAPRNQPSVTPGGRRRWDTDPEGANSGLKAGTRGFDLNVPEHLPNSPLCPRNPKHKSGGTGNQTPAQFTCPWRVVARDVEIDFVAKITNLEASTSSRPRILAQPVVDAAPRRMASSATSQQDPLLLLRQAIGSETPCIPTTTADASSASSVDLSLATATYLLFPAPVQISIPLTTHTRFISSDKPVDLRSIYFAWLKRESAIPEYNASARALTEELAAEGGAGGEIQNLPFVERLDLLTWLESASEESEFIKPLASDTLNAAASAQVAAGKVGGIVPVTSGAAGRQGKTIDPRLAEIYNGERRMGDRNSVLRGIKPTDFSHVRKLAAPFNARKAAQAAANLANNPTLPHNPKAPVRRPDPIILLSPSASSLLRMSNIKSFLEGGIYIPPESSSSTSSSSASILHITRTLPSIDPTRAMRFIIVDTPEQFKPEYWSRVVAVFTTGQVWQFKSYKWQQATDLFRHTLGVYVGWRGEQLPDTVKGWGRGVLGTQVEKWSAGASTASRWRDREVVEGIWKAVEENMRNKGWRRDSGPTVI</sequence>
<evidence type="ECO:0000256" key="5">
    <source>
        <dbReference type="SAM" id="MobiDB-lite"/>
    </source>
</evidence>
<comment type="caution">
    <text evidence="7">The sequence shown here is derived from an EMBL/GenBank/DDBJ whole genome shotgun (WGS) entry which is preliminary data.</text>
</comment>
<feature type="region of interest" description="Disordered" evidence="5">
    <location>
        <begin position="1"/>
        <end position="77"/>
    </location>
</feature>
<dbReference type="InterPro" id="IPR038103">
    <property type="entry name" value="CDC73_C_sf"/>
</dbReference>
<dbReference type="PANTHER" id="PTHR12466:SF8">
    <property type="entry name" value="PARAFIBROMIN"/>
    <property type="match status" value="1"/>
</dbReference>
<dbReference type="EMBL" id="QGMK01000175">
    <property type="protein sequence ID" value="TVY83590.1"/>
    <property type="molecule type" value="Genomic_DNA"/>
</dbReference>